<evidence type="ECO:0000256" key="1">
    <source>
        <dbReference type="SAM" id="SignalP"/>
    </source>
</evidence>
<protein>
    <submittedName>
        <fullName evidence="3">Family 79 glycoside hydrolase</fullName>
    </submittedName>
</protein>
<dbReference type="GO" id="GO:0016787">
    <property type="term" value="F:hydrolase activity"/>
    <property type="evidence" value="ECO:0007669"/>
    <property type="project" value="UniProtKB-KW"/>
</dbReference>
<evidence type="ECO:0000313" key="5">
    <source>
        <dbReference type="Proteomes" id="UP001153365"/>
    </source>
</evidence>
<dbReference type="PANTHER" id="PTHR36183:SF2">
    <property type="entry name" value="BETA-GLUCURONIDASE C-TERMINAL DOMAIN-CONTAINING PROTEIN"/>
    <property type="match status" value="1"/>
</dbReference>
<accession>A0AAV0ALD7</accession>
<evidence type="ECO:0000313" key="3">
    <source>
        <dbReference type="EMBL" id="CAH7668971.1"/>
    </source>
</evidence>
<dbReference type="Proteomes" id="UP001153365">
    <property type="component" value="Unassembled WGS sequence"/>
</dbReference>
<reference evidence="3" key="1">
    <citation type="submission" date="2022-06" db="EMBL/GenBank/DDBJ databases">
        <authorList>
            <consortium name="SYNGENTA / RWTH Aachen University"/>
        </authorList>
    </citation>
    <scope>NUCLEOTIDE SEQUENCE</scope>
</reference>
<evidence type="ECO:0000313" key="4">
    <source>
        <dbReference type="EMBL" id="CAH7676994.1"/>
    </source>
</evidence>
<sequence>MYFFNAIDFICVIFVYGFIDTRNTVGQEEVSFGSVPEQSVSLRDPHPIGLSFEFYEFSAYVKSVPPTTQCIQNLEEALGSKIAFRIGGTTQDRASYDPQLDKAVKLQFSANDKRVPEKLQYGKEFIKLASALNGPTTIGLNRFSGDIENAFLASQEILKTMKNLESISLGNEPEFWKTRGPISRGKEWTPETDSFSQAEWQHNLTQRLQFNDLFQLGEYLQLPKWGVENLIKINNPALDATKTGHAFPQSACGKSRTDLKSLMSHKSTVEFARKYRTEAAAAHKFGKNFYISETNSATCGGGAISPMFGSGLWVLNFIMQSLLNGVSRIYFHHGTIGDSPYSFWGKRNIAAPYYGAYFAALALKEIDGVMMLDDGTTQHAVYLLTGSSIPKRLLLYNSELKSRQAGNMGSKANYKINLSGAAIFDHKAKVIRLSADQATSRSDRKATPNINGLQFSEDTCKKLEKSNNEGERGTTEIVGGVINIEVAASQAVIIELNPKK</sequence>
<dbReference type="EMBL" id="CALTRL010000629">
    <property type="protein sequence ID" value="CAH7668971.1"/>
    <property type="molecule type" value="Genomic_DNA"/>
</dbReference>
<feature type="signal peptide" evidence="1">
    <location>
        <begin position="1"/>
        <end position="17"/>
    </location>
</feature>
<dbReference type="AlphaFoldDB" id="A0AAV0ALD7"/>
<organism evidence="3 5">
    <name type="scientific">Phakopsora pachyrhizi</name>
    <name type="common">Asian soybean rust disease fungus</name>
    <dbReference type="NCBI Taxonomy" id="170000"/>
    <lineage>
        <taxon>Eukaryota</taxon>
        <taxon>Fungi</taxon>
        <taxon>Dikarya</taxon>
        <taxon>Basidiomycota</taxon>
        <taxon>Pucciniomycotina</taxon>
        <taxon>Pucciniomycetes</taxon>
        <taxon>Pucciniales</taxon>
        <taxon>Phakopsoraceae</taxon>
        <taxon>Phakopsora</taxon>
    </lineage>
</organism>
<keyword evidence="3" id="KW-0378">Hydrolase</keyword>
<dbReference type="EMBL" id="CALTRL010002866">
    <property type="protein sequence ID" value="CAH7676994.1"/>
    <property type="molecule type" value="Genomic_DNA"/>
</dbReference>
<keyword evidence="5" id="KW-1185">Reference proteome</keyword>
<comment type="caution">
    <text evidence="3">The sequence shown here is derived from an EMBL/GenBank/DDBJ whole genome shotgun (WGS) entry which is preliminary data.</text>
</comment>
<dbReference type="InterPro" id="IPR052974">
    <property type="entry name" value="GH79_Enzymes"/>
</dbReference>
<dbReference type="InterPro" id="IPR031728">
    <property type="entry name" value="GlcAase_C"/>
</dbReference>
<name>A0AAV0ALD7_PHAPC</name>
<dbReference type="Gene3D" id="3.20.20.80">
    <property type="entry name" value="Glycosidases"/>
    <property type="match status" value="1"/>
</dbReference>
<proteinExistence type="predicted"/>
<keyword evidence="1" id="KW-0732">Signal</keyword>
<feature type="domain" description="Beta-glucuronidase C-terminal" evidence="2">
    <location>
        <begin position="380"/>
        <end position="493"/>
    </location>
</feature>
<evidence type="ECO:0000259" key="2">
    <source>
        <dbReference type="Pfam" id="PF16862"/>
    </source>
</evidence>
<gene>
    <name evidence="4" type="ORF">PPACK8108_LOCUS12105</name>
    <name evidence="3" type="ORF">PPACK8108_LOCUS3525</name>
</gene>
<feature type="chain" id="PRO_5044713193" evidence="1">
    <location>
        <begin position="18"/>
        <end position="500"/>
    </location>
</feature>
<dbReference type="PANTHER" id="PTHR36183">
    <property type="entry name" value="BETA-GLUCURONIDASE"/>
    <property type="match status" value="1"/>
</dbReference>
<dbReference type="Pfam" id="PF16862">
    <property type="entry name" value="Glyco_hydro_79C"/>
    <property type="match status" value="1"/>
</dbReference>